<dbReference type="VEuPathDB" id="VectorBase:HLOH_041989"/>
<organism evidence="1 2">
    <name type="scientific">Haemaphysalis longicornis</name>
    <name type="common">Bush tick</name>
    <dbReference type="NCBI Taxonomy" id="44386"/>
    <lineage>
        <taxon>Eukaryota</taxon>
        <taxon>Metazoa</taxon>
        <taxon>Ecdysozoa</taxon>
        <taxon>Arthropoda</taxon>
        <taxon>Chelicerata</taxon>
        <taxon>Arachnida</taxon>
        <taxon>Acari</taxon>
        <taxon>Parasitiformes</taxon>
        <taxon>Ixodida</taxon>
        <taxon>Ixodoidea</taxon>
        <taxon>Ixodidae</taxon>
        <taxon>Haemaphysalinae</taxon>
        <taxon>Haemaphysalis</taxon>
    </lineage>
</organism>
<keyword evidence="2" id="KW-1185">Reference proteome</keyword>
<gene>
    <name evidence="1" type="ORF">HPB48_016516</name>
</gene>
<comment type="caution">
    <text evidence="1">The sequence shown here is derived from an EMBL/GenBank/DDBJ whole genome shotgun (WGS) entry which is preliminary data.</text>
</comment>
<name>A0A9J6H2U9_HAELO</name>
<dbReference type="Proteomes" id="UP000821853">
    <property type="component" value="Chromosome 9"/>
</dbReference>
<dbReference type="AlphaFoldDB" id="A0A9J6H2U9"/>
<dbReference type="OrthoDB" id="7699650at2759"/>
<reference evidence="1 2" key="1">
    <citation type="journal article" date="2020" name="Cell">
        <title>Large-Scale Comparative Analyses of Tick Genomes Elucidate Their Genetic Diversity and Vector Capacities.</title>
        <authorList>
            <consortium name="Tick Genome and Microbiome Consortium (TIGMIC)"/>
            <person name="Jia N."/>
            <person name="Wang J."/>
            <person name="Shi W."/>
            <person name="Du L."/>
            <person name="Sun Y."/>
            <person name="Zhan W."/>
            <person name="Jiang J.F."/>
            <person name="Wang Q."/>
            <person name="Zhang B."/>
            <person name="Ji P."/>
            <person name="Bell-Sakyi L."/>
            <person name="Cui X.M."/>
            <person name="Yuan T.T."/>
            <person name="Jiang B.G."/>
            <person name="Yang W.F."/>
            <person name="Lam T.T."/>
            <person name="Chang Q.C."/>
            <person name="Ding S.J."/>
            <person name="Wang X.J."/>
            <person name="Zhu J.G."/>
            <person name="Ruan X.D."/>
            <person name="Zhao L."/>
            <person name="Wei J.T."/>
            <person name="Ye R.Z."/>
            <person name="Que T.C."/>
            <person name="Du C.H."/>
            <person name="Zhou Y.H."/>
            <person name="Cheng J.X."/>
            <person name="Dai P.F."/>
            <person name="Guo W.B."/>
            <person name="Han X.H."/>
            <person name="Huang E.J."/>
            <person name="Li L.F."/>
            <person name="Wei W."/>
            <person name="Gao Y.C."/>
            <person name="Liu J.Z."/>
            <person name="Shao H.Z."/>
            <person name="Wang X."/>
            <person name="Wang C.C."/>
            <person name="Yang T.C."/>
            <person name="Huo Q.B."/>
            <person name="Li W."/>
            <person name="Chen H.Y."/>
            <person name="Chen S.E."/>
            <person name="Zhou L.G."/>
            <person name="Ni X.B."/>
            <person name="Tian J.H."/>
            <person name="Sheng Y."/>
            <person name="Liu T."/>
            <person name="Pan Y.S."/>
            <person name="Xia L.Y."/>
            <person name="Li J."/>
            <person name="Zhao F."/>
            <person name="Cao W.C."/>
        </authorList>
    </citation>
    <scope>NUCLEOTIDE SEQUENCE [LARGE SCALE GENOMIC DNA]</scope>
    <source>
        <strain evidence="1">HaeL-2018</strain>
    </source>
</reference>
<evidence type="ECO:0000313" key="2">
    <source>
        <dbReference type="Proteomes" id="UP000821853"/>
    </source>
</evidence>
<evidence type="ECO:0000313" key="1">
    <source>
        <dbReference type="EMBL" id="KAH9382069.1"/>
    </source>
</evidence>
<proteinExistence type="predicted"/>
<sequence length="107" mass="11690">MTRAGVDRALQSYKHVCSLAATQAAPKSFDSSTHRLDTLWAGVCGSNNDLFTFLKMIPSLSHGNASAERGFSINKDCLVESGRNNLWSLRKLFSALCRQPEKLPGCS</sequence>
<dbReference type="EMBL" id="JABSTR010000011">
    <property type="protein sequence ID" value="KAH9382069.1"/>
    <property type="molecule type" value="Genomic_DNA"/>
</dbReference>
<protein>
    <submittedName>
        <fullName evidence="1">Uncharacterized protein</fullName>
    </submittedName>
</protein>
<accession>A0A9J6H2U9</accession>